<dbReference type="Proteomes" id="UP001172673">
    <property type="component" value="Unassembled WGS sequence"/>
</dbReference>
<dbReference type="InterPro" id="IPR018825">
    <property type="entry name" value="DUF2427"/>
</dbReference>
<reference evidence="3" key="1">
    <citation type="submission" date="2022-10" db="EMBL/GenBank/DDBJ databases">
        <title>Culturing micro-colonial fungi from biological soil crusts in the Mojave desert and describing Neophaeococcomyces mojavensis, and introducing the new genera and species Taxawa tesnikishii.</title>
        <authorList>
            <person name="Kurbessoian T."/>
            <person name="Stajich J.E."/>
        </authorList>
    </citation>
    <scope>NUCLEOTIDE SEQUENCE</scope>
    <source>
        <strain evidence="3">TK_41</strain>
    </source>
</reference>
<protein>
    <recommendedName>
        <fullName evidence="2">DUF2427 domain-containing protein</fullName>
    </recommendedName>
</protein>
<gene>
    <name evidence="3" type="ORF">H2200_002079</name>
</gene>
<sequence>MANMTLEFRHGEGVDRIPTDWFTSGDPIDSIIWAHITLMVIAFAVVFPIGMVLGLGKSRWHIPVQVFGLLVADSVLKAGNIGKPAKY</sequence>
<dbReference type="EMBL" id="JAPDRK010000003">
    <property type="protein sequence ID" value="KAJ9613943.1"/>
    <property type="molecule type" value="Genomic_DNA"/>
</dbReference>
<evidence type="ECO:0000313" key="3">
    <source>
        <dbReference type="EMBL" id="KAJ9613943.1"/>
    </source>
</evidence>
<evidence type="ECO:0000259" key="2">
    <source>
        <dbReference type="Pfam" id="PF10348"/>
    </source>
</evidence>
<keyword evidence="4" id="KW-1185">Reference proteome</keyword>
<comment type="caution">
    <text evidence="3">The sequence shown here is derived from an EMBL/GenBank/DDBJ whole genome shotgun (WGS) entry which is preliminary data.</text>
</comment>
<dbReference type="AlphaFoldDB" id="A0AA39CN56"/>
<feature type="domain" description="DUF2427" evidence="2">
    <location>
        <begin position="17"/>
        <end position="72"/>
    </location>
</feature>
<proteinExistence type="predicted"/>
<dbReference type="Pfam" id="PF10348">
    <property type="entry name" value="DUF2427"/>
    <property type="match status" value="1"/>
</dbReference>
<keyword evidence="1" id="KW-0472">Membrane</keyword>
<accession>A0AA39CN56</accession>
<feature type="transmembrane region" description="Helical" evidence="1">
    <location>
        <begin position="31"/>
        <end position="55"/>
    </location>
</feature>
<keyword evidence="1" id="KW-1133">Transmembrane helix</keyword>
<organism evidence="3 4">
    <name type="scientific">Cladophialophora chaetospira</name>
    <dbReference type="NCBI Taxonomy" id="386627"/>
    <lineage>
        <taxon>Eukaryota</taxon>
        <taxon>Fungi</taxon>
        <taxon>Dikarya</taxon>
        <taxon>Ascomycota</taxon>
        <taxon>Pezizomycotina</taxon>
        <taxon>Eurotiomycetes</taxon>
        <taxon>Chaetothyriomycetidae</taxon>
        <taxon>Chaetothyriales</taxon>
        <taxon>Herpotrichiellaceae</taxon>
        <taxon>Cladophialophora</taxon>
    </lineage>
</organism>
<evidence type="ECO:0000256" key="1">
    <source>
        <dbReference type="SAM" id="Phobius"/>
    </source>
</evidence>
<name>A0AA39CN56_9EURO</name>
<evidence type="ECO:0000313" key="4">
    <source>
        <dbReference type="Proteomes" id="UP001172673"/>
    </source>
</evidence>
<keyword evidence="1" id="KW-0812">Transmembrane</keyword>